<dbReference type="Proteomes" id="UP000051373">
    <property type="component" value="Unassembled WGS sequence"/>
</dbReference>
<feature type="transmembrane region" description="Helical" evidence="1">
    <location>
        <begin position="33"/>
        <end position="54"/>
    </location>
</feature>
<evidence type="ECO:0000313" key="3">
    <source>
        <dbReference type="Proteomes" id="UP000051373"/>
    </source>
</evidence>
<organism evidence="2 3">
    <name type="scientific">candidate division WOR_3 bacterium SM23_42</name>
    <dbReference type="NCBI Taxonomy" id="1703779"/>
    <lineage>
        <taxon>Bacteria</taxon>
        <taxon>Bacteria division WOR-3</taxon>
    </lineage>
</organism>
<protein>
    <submittedName>
        <fullName evidence="2">Uncharacterized protein</fullName>
    </submittedName>
</protein>
<keyword evidence="1" id="KW-0472">Membrane</keyword>
<evidence type="ECO:0000256" key="1">
    <source>
        <dbReference type="SAM" id="Phobius"/>
    </source>
</evidence>
<dbReference type="STRING" id="1703779.AMJ83_06420"/>
<keyword evidence="1" id="KW-1133">Transmembrane helix</keyword>
<name>A0A0S8FTD4_UNCW3</name>
<dbReference type="AlphaFoldDB" id="A0A0S8FTD4"/>
<dbReference type="EMBL" id="LJUJ01000011">
    <property type="protein sequence ID" value="KPK63537.1"/>
    <property type="molecule type" value="Genomic_DNA"/>
</dbReference>
<evidence type="ECO:0000313" key="2">
    <source>
        <dbReference type="EMBL" id="KPK63537.1"/>
    </source>
</evidence>
<sequence length="107" mass="11887">MGKVLILVFALSLVIERVTDKILYLVPARPRKIYAWIVSTALGLLISFVFRFGIMKELGLVTGLEIACWLDYLVTGILLASGSEPVHSIIDALAFKKEELQKRVKGV</sequence>
<keyword evidence="1" id="KW-0812">Transmembrane</keyword>
<proteinExistence type="predicted"/>
<accession>A0A0S8FTD4</accession>
<comment type="caution">
    <text evidence="2">The sequence shown here is derived from an EMBL/GenBank/DDBJ whole genome shotgun (WGS) entry which is preliminary data.</text>
</comment>
<reference evidence="2 3" key="1">
    <citation type="journal article" date="2015" name="Microbiome">
        <title>Genomic resolution of linkages in carbon, nitrogen, and sulfur cycling among widespread estuary sediment bacteria.</title>
        <authorList>
            <person name="Baker B.J."/>
            <person name="Lazar C.S."/>
            <person name="Teske A.P."/>
            <person name="Dick G.J."/>
        </authorList>
    </citation>
    <scope>NUCLEOTIDE SEQUENCE [LARGE SCALE GENOMIC DNA]</scope>
    <source>
        <strain evidence="2">SM23_42</strain>
    </source>
</reference>
<gene>
    <name evidence="2" type="ORF">AMJ83_06420</name>
</gene>